<dbReference type="Proteomes" id="UP000467305">
    <property type="component" value="Unassembled WGS sequence"/>
</dbReference>
<feature type="transmembrane region" description="Helical" evidence="3">
    <location>
        <begin position="138"/>
        <end position="160"/>
    </location>
</feature>
<keyword evidence="6" id="KW-1185">Reference proteome</keyword>
<sequence length="247" mass="28391">MNLKNEKTVSEAISYRRSVRVYDPEKTIDSAIVKKCLQQASLAPTSSNMQLWEFYHITSKETIAKIAPLCFNQNAAKTAQQLVVFVVRKDLWRKRAKANLSFMDKTFGKNNPKSEQSSREKVARNYYGKIIPFAYADFMGILGFFKYLMILITGLFRPIYREVRNSDMRIVAHKTCGLAAQTFMLSMAAENYDTCPMEGSDTWRVKKLLNIPSSAEINMIVSCGIRKPEGVYGERFRIPFNEIYKEI</sequence>
<protein>
    <submittedName>
        <fullName evidence="5">Nitroreductase family protein</fullName>
    </submittedName>
</protein>
<proteinExistence type="inferred from homology"/>
<gene>
    <name evidence="5" type="ORF">F7018_15560</name>
</gene>
<comment type="caution">
    <text evidence="5">The sequence shown here is derived from an EMBL/GenBank/DDBJ whole genome shotgun (WGS) entry which is preliminary data.</text>
</comment>
<dbReference type="Pfam" id="PF00881">
    <property type="entry name" value="Nitroreductase"/>
    <property type="match status" value="1"/>
</dbReference>
<keyword evidence="3" id="KW-1133">Transmembrane helix</keyword>
<name>A0A7J5A8K7_9FLAO</name>
<keyword evidence="2" id="KW-0560">Oxidoreductase</keyword>
<reference evidence="5 6" key="1">
    <citation type="submission" date="2019-09" db="EMBL/GenBank/DDBJ databases">
        <authorList>
            <person name="Cao W.R."/>
        </authorList>
    </citation>
    <scope>NUCLEOTIDE SEQUENCE [LARGE SCALE GENOMIC DNA]</scope>
    <source>
        <strain evidence="6">a4</strain>
    </source>
</reference>
<evidence type="ECO:0000313" key="6">
    <source>
        <dbReference type="Proteomes" id="UP000467305"/>
    </source>
</evidence>
<dbReference type="EMBL" id="WAAU01000030">
    <property type="protein sequence ID" value="KAB1153902.1"/>
    <property type="molecule type" value="Genomic_DNA"/>
</dbReference>
<evidence type="ECO:0000313" key="5">
    <source>
        <dbReference type="EMBL" id="KAB1153902.1"/>
    </source>
</evidence>
<dbReference type="Gene3D" id="3.40.109.10">
    <property type="entry name" value="NADH Oxidase"/>
    <property type="match status" value="1"/>
</dbReference>
<dbReference type="PANTHER" id="PTHR43673">
    <property type="entry name" value="NAD(P)H NITROREDUCTASE YDGI-RELATED"/>
    <property type="match status" value="1"/>
</dbReference>
<evidence type="ECO:0000259" key="4">
    <source>
        <dbReference type="Pfam" id="PF00881"/>
    </source>
</evidence>
<dbReference type="InterPro" id="IPR000415">
    <property type="entry name" value="Nitroreductase-like"/>
</dbReference>
<keyword evidence="3" id="KW-0472">Membrane</keyword>
<comment type="similarity">
    <text evidence="1">Belongs to the nitroreductase family.</text>
</comment>
<dbReference type="SUPFAM" id="SSF55469">
    <property type="entry name" value="FMN-dependent nitroreductase-like"/>
    <property type="match status" value="1"/>
</dbReference>
<organism evidence="5 6">
    <name type="scientific">Tenacibaculum aiptasiae</name>
    <dbReference type="NCBI Taxonomy" id="426481"/>
    <lineage>
        <taxon>Bacteria</taxon>
        <taxon>Pseudomonadati</taxon>
        <taxon>Bacteroidota</taxon>
        <taxon>Flavobacteriia</taxon>
        <taxon>Flavobacteriales</taxon>
        <taxon>Flavobacteriaceae</taxon>
        <taxon>Tenacibaculum</taxon>
    </lineage>
</organism>
<evidence type="ECO:0000256" key="1">
    <source>
        <dbReference type="ARBA" id="ARBA00007118"/>
    </source>
</evidence>
<evidence type="ECO:0000256" key="3">
    <source>
        <dbReference type="SAM" id="Phobius"/>
    </source>
</evidence>
<evidence type="ECO:0000256" key="2">
    <source>
        <dbReference type="ARBA" id="ARBA00023002"/>
    </source>
</evidence>
<accession>A0A7J5A8K7</accession>
<keyword evidence="3" id="KW-0812">Transmembrane</keyword>
<dbReference type="OrthoDB" id="9809288at2"/>
<dbReference type="InterPro" id="IPR029479">
    <property type="entry name" value="Nitroreductase"/>
</dbReference>
<feature type="domain" description="Nitroreductase" evidence="4">
    <location>
        <begin position="13"/>
        <end position="224"/>
    </location>
</feature>
<dbReference type="RefSeq" id="WP_150901022.1">
    <property type="nucleotide sequence ID" value="NZ_WAAU01000030.1"/>
</dbReference>
<dbReference type="AlphaFoldDB" id="A0A7J5A8K7"/>
<dbReference type="GO" id="GO:0016491">
    <property type="term" value="F:oxidoreductase activity"/>
    <property type="evidence" value="ECO:0007669"/>
    <property type="project" value="UniProtKB-KW"/>
</dbReference>
<dbReference type="PANTHER" id="PTHR43673:SF10">
    <property type="entry name" value="NADH DEHYDROGENASE_NAD(P)H NITROREDUCTASE XCC3605-RELATED"/>
    <property type="match status" value="1"/>
</dbReference>